<dbReference type="Gene3D" id="3.40.250.10">
    <property type="entry name" value="Rhodanese-like domain"/>
    <property type="match status" value="1"/>
</dbReference>
<protein>
    <recommendedName>
        <fullName evidence="1">Rhodanese domain-containing protein</fullName>
    </recommendedName>
</protein>
<dbReference type="OrthoDB" id="566238at2759"/>
<reference evidence="2 3" key="1">
    <citation type="submission" date="2017-09" db="EMBL/GenBank/DDBJ databases">
        <title>WGS assembly of Aquilegia coerulea Goldsmith.</title>
        <authorList>
            <person name="Hodges S."/>
            <person name="Kramer E."/>
            <person name="Nordborg M."/>
            <person name="Tomkins J."/>
            <person name="Borevitz J."/>
            <person name="Derieg N."/>
            <person name="Yan J."/>
            <person name="Mihaltcheva S."/>
            <person name="Hayes R.D."/>
            <person name="Rokhsar D."/>
        </authorList>
    </citation>
    <scope>NUCLEOTIDE SEQUENCE [LARGE SCALE GENOMIC DNA]</scope>
    <source>
        <strain evidence="3">cv. Goldsmith</strain>
    </source>
</reference>
<dbReference type="InterPro" id="IPR001763">
    <property type="entry name" value="Rhodanese-like_dom"/>
</dbReference>
<dbReference type="Proteomes" id="UP000230069">
    <property type="component" value="Unassembled WGS sequence"/>
</dbReference>
<sequence length="188" mass="20486">MRAALVSSAATLSFVRRHHHLSRYLPSTFAKLEKQCKRSRLPTTVVVVGNNKTHAFSNFRLMAMASGENAENKIALPKSVPVRVAHELLQAGHHYLDVRTAEEFSAGHALGAVNIPYMFKAGDGMKKNPDFLVEVSKRFGKDDEIIVGCQSGRRSLMAATDLSTAGFTGVTDIAGGYSAWRQNGLPTE</sequence>
<dbReference type="InterPro" id="IPR036873">
    <property type="entry name" value="Rhodanese-like_dom_sf"/>
</dbReference>
<evidence type="ECO:0000313" key="2">
    <source>
        <dbReference type="EMBL" id="PIA35565.1"/>
    </source>
</evidence>
<proteinExistence type="predicted"/>
<dbReference type="Pfam" id="PF00581">
    <property type="entry name" value="Rhodanese"/>
    <property type="match status" value="1"/>
</dbReference>
<dbReference type="PROSITE" id="PS50206">
    <property type="entry name" value="RHODANESE_3"/>
    <property type="match status" value="1"/>
</dbReference>
<dbReference type="AlphaFoldDB" id="A0A2G5CWB7"/>
<dbReference type="EMBL" id="KZ305052">
    <property type="protein sequence ID" value="PIA35565.1"/>
    <property type="molecule type" value="Genomic_DNA"/>
</dbReference>
<gene>
    <name evidence="2" type="ORF">AQUCO_03500135v1</name>
</gene>
<dbReference type="InParanoid" id="A0A2G5CWB7"/>
<evidence type="ECO:0000259" key="1">
    <source>
        <dbReference type="PROSITE" id="PS50206"/>
    </source>
</evidence>
<accession>A0A2G5CWB7</accession>
<dbReference type="PANTHER" id="PTHR45431">
    <property type="entry name" value="RHODANESE-LIKE DOMAIN-CONTAINING PROTEIN 15, CHLOROPLASTIC"/>
    <property type="match status" value="1"/>
</dbReference>
<name>A0A2G5CWB7_AQUCA</name>
<dbReference type="SMART" id="SM00450">
    <property type="entry name" value="RHOD"/>
    <property type="match status" value="1"/>
</dbReference>
<dbReference type="InterPro" id="IPR052367">
    <property type="entry name" value="Thiosulfate_ST/Rhodanese-like"/>
</dbReference>
<dbReference type="STRING" id="218851.A0A2G5CWB7"/>
<feature type="domain" description="Rhodanese" evidence="1">
    <location>
        <begin position="89"/>
        <end position="188"/>
    </location>
</feature>
<dbReference type="CDD" id="cd00158">
    <property type="entry name" value="RHOD"/>
    <property type="match status" value="1"/>
</dbReference>
<keyword evidence="3" id="KW-1185">Reference proteome</keyword>
<dbReference type="SUPFAM" id="SSF52821">
    <property type="entry name" value="Rhodanese/Cell cycle control phosphatase"/>
    <property type="match status" value="1"/>
</dbReference>
<dbReference type="FunCoup" id="A0A2G5CWB7">
    <property type="interactions" value="294"/>
</dbReference>
<dbReference type="PANTHER" id="PTHR45431:SF3">
    <property type="entry name" value="RHODANESE-LIKE DOMAIN-CONTAINING PROTEIN 15, CHLOROPLASTIC"/>
    <property type="match status" value="1"/>
</dbReference>
<evidence type="ECO:0000313" key="3">
    <source>
        <dbReference type="Proteomes" id="UP000230069"/>
    </source>
</evidence>
<organism evidence="2 3">
    <name type="scientific">Aquilegia coerulea</name>
    <name type="common">Rocky mountain columbine</name>
    <dbReference type="NCBI Taxonomy" id="218851"/>
    <lineage>
        <taxon>Eukaryota</taxon>
        <taxon>Viridiplantae</taxon>
        <taxon>Streptophyta</taxon>
        <taxon>Embryophyta</taxon>
        <taxon>Tracheophyta</taxon>
        <taxon>Spermatophyta</taxon>
        <taxon>Magnoliopsida</taxon>
        <taxon>Ranunculales</taxon>
        <taxon>Ranunculaceae</taxon>
        <taxon>Thalictroideae</taxon>
        <taxon>Aquilegia</taxon>
    </lineage>
</organism>